<dbReference type="Gene3D" id="3.40.630.30">
    <property type="match status" value="1"/>
</dbReference>
<evidence type="ECO:0000313" key="3">
    <source>
        <dbReference type="Proteomes" id="UP000215145"/>
    </source>
</evidence>
<dbReference type="Pfam" id="PF00583">
    <property type="entry name" value="Acetyltransf_1"/>
    <property type="match status" value="1"/>
</dbReference>
<dbReference type="InterPro" id="IPR039143">
    <property type="entry name" value="GNPNAT1-like"/>
</dbReference>
<dbReference type="PROSITE" id="PS51186">
    <property type="entry name" value="GNAT"/>
    <property type="match status" value="1"/>
</dbReference>
<proteinExistence type="predicted"/>
<dbReference type="OrthoDB" id="119498at2"/>
<feature type="domain" description="N-acetyltransferase" evidence="1">
    <location>
        <begin position="16"/>
        <end position="169"/>
    </location>
</feature>
<dbReference type="Proteomes" id="UP000215145">
    <property type="component" value="Unassembled WGS sequence"/>
</dbReference>
<evidence type="ECO:0000259" key="1">
    <source>
        <dbReference type="PROSITE" id="PS51186"/>
    </source>
</evidence>
<keyword evidence="2" id="KW-0808">Transferase</keyword>
<dbReference type="PANTHER" id="PTHR13355">
    <property type="entry name" value="GLUCOSAMINE 6-PHOSPHATE N-ACETYLTRANSFERASE"/>
    <property type="match status" value="1"/>
</dbReference>
<protein>
    <submittedName>
        <fullName evidence="2">GNAT family N-acetyltransferase</fullName>
    </submittedName>
</protein>
<reference evidence="2 3" key="1">
    <citation type="submission" date="2017-07" db="EMBL/GenBank/DDBJ databases">
        <title>Paenibacillus herberti R33 genome sequencing and assembly.</title>
        <authorList>
            <person name="Su W."/>
        </authorList>
    </citation>
    <scope>NUCLEOTIDE SEQUENCE [LARGE SCALE GENOMIC DNA]</scope>
    <source>
        <strain evidence="2 3">R33</strain>
    </source>
</reference>
<keyword evidence="3" id="KW-1185">Reference proteome</keyword>
<accession>A0A229P4L1</accession>
<dbReference type="GO" id="GO:0008080">
    <property type="term" value="F:N-acetyltransferase activity"/>
    <property type="evidence" value="ECO:0007669"/>
    <property type="project" value="TreeGrafter"/>
</dbReference>
<evidence type="ECO:0000313" key="2">
    <source>
        <dbReference type="EMBL" id="OXM17192.1"/>
    </source>
</evidence>
<dbReference type="AlphaFoldDB" id="A0A229P4L1"/>
<dbReference type="EMBL" id="NMUQ01000001">
    <property type="protein sequence ID" value="OXM17192.1"/>
    <property type="molecule type" value="Genomic_DNA"/>
</dbReference>
<dbReference type="CDD" id="cd04301">
    <property type="entry name" value="NAT_SF"/>
    <property type="match status" value="1"/>
</dbReference>
<dbReference type="InterPro" id="IPR016181">
    <property type="entry name" value="Acyl_CoA_acyltransferase"/>
</dbReference>
<dbReference type="InterPro" id="IPR000182">
    <property type="entry name" value="GNAT_dom"/>
</dbReference>
<gene>
    <name evidence="2" type="ORF">CGZ75_11445</name>
</gene>
<name>A0A229P4L1_9BACL</name>
<sequence>MANTFFKRGALHYMEFKIRRAKHSDLENLLELRIELLQEVGNIKNKEEMDKIRNANKMYYEKHLNNGEYISFVAESQGKIIGTCGLILIMRPPYLHNLLGIDAYITNVYTIPNYRGKGIATALMDNCIEFAKSNNVGRIILNASADGKSVYEKRGFILRNSAMELVLNG</sequence>
<comment type="caution">
    <text evidence="2">The sequence shown here is derived from an EMBL/GenBank/DDBJ whole genome shotgun (WGS) entry which is preliminary data.</text>
</comment>
<organism evidence="2 3">
    <name type="scientific">Paenibacillus herberti</name>
    <dbReference type="NCBI Taxonomy" id="1619309"/>
    <lineage>
        <taxon>Bacteria</taxon>
        <taxon>Bacillati</taxon>
        <taxon>Bacillota</taxon>
        <taxon>Bacilli</taxon>
        <taxon>Bacillales</taxon>
        <taxon>Paenibacillaceae</taxon>
        <taxon>Paenibacillus</taxon>
    </lineage>
</organism>
<dbReference type="SUPFAM" id="SSF55729">
    <property type="entry name" value="Acyl-CoA N-acyltransferases (Nat)"/>
    <property type="match status" value="1"/>
</dbReference>